<dbReference type="AlphaFoldDB" id="A0A3B1C7E3"/>
<dbReference type="Pfam" id="PF21880">
    <property type="entry name" value="DUF6916"/>
    <property type="match status" value="1"/>
</dbReference>
<name>A0A3B1C7E3_9ZZZZ</name>
<reference evidence="2" key="1">
    <citation type="submission" date="2018-06" db="EMBL/GenBank/DDBJ databases">
        <authorList>
            <person name="Zhirakovskaya E."/>
        </authorList>
    </citation>
    <scope>NUCLEOTIDE SEQUENCE</scope>
</reference>
<sequence>MKNMNLALFSQYLGEGFSLELADATSTRLELIEVKDLSRTQSAKNQSFSLVFQGAGDVFLSQKTYALNHEKIGTFDLFLVPIGQNATGFRYEAVFN</sequence>
<feature type="domain" description="DUF6916" evidence="1">
    <location>
        <begin position="5"/>
        <end position="95"/>
    </location>
</feature>
<accession>A0A3B1C7E3</accession>
<evidence type="ECO:0000313" key="2">
    <source>
        <dbReference type="EMBL" id="VAX26456.1"/>
    </source>
</evidence>
<gene>
    <name evidence="2" type="ORF">MNBD_NITROSPIRAE01-482</name>
</gene>
<proteinExistence type="predicted"/>
<dbReference type="InterPro" id="IPR054209">
    <property type="entry name" value="DUF6916"/>
</dbReference>
<organism evidence="2">
    <name type="scientific">hydrothermal vent metagenome</name>
    <dbReference type="NCBI Taxonomy" id="652676"/>
    <lineage>
        <taxon>unclassified sequences</taxon>
        <taxon>metagenomes</taxon>
        <taxon>ecological metagenomes</taxon>
    </lineage>
</organism>
<protein>
    <recommendedName>
        <fullName evidence="1">DUF6916 domain-containing protein</fullName>
    </recommendedName>
</protein>
<evidence type="ECO:0000259" key="1">
    <source>
        <dbReference type="Pfam" id="PF21880"/>
    </source>
</evidence>
<dbReference type="EMBL" id="UOGF01000012">
    <property type="protein sequence ID" value="VAX26456.1"/>
    <property type="molecule type" value="Genomic_DNA"/>
</dbReference>